<dbReference type="RefSeq" id="WP_172353201.1">
    <property type="nucleotide sequence ID" value="NZ_CP053661.1"/>
</dbReference>
<evidence type="ECO:0000313" key="5">
    <source>
        <dbReference type="Proteomes" id="UP000505210"/>
    </source>
</evidence>
<organism evidence="4 5">
    <name type="scientific">Thermoleptolyngbya sichuanensis A183</name>
    <dbReference type="NCBI Taxonomy" id="2737172"/>
    <lineage>
        <taxon>Bacteria</taxon>
        <taxon>Bacillati</taxon>
        <taxon>Cyanobacteriota</taxon>
        <taxon>Cyanophyceae</taxon>
        <taxon>Oculatellales</taxon>
        <taxon>Oculatellaceae</taxon>
        <taxon>Thermoleptolyngbya</taxon>
        <taxon>Thermoleptolyngbya sichuanensis</taxon>
    </lineage>
</organism>
<keyword evidence="3" id="KW-0472">Membrane</keyword>
<dbReference type="AlphaFoldDB" id="A0A6M8B302"/>
<feature type="coiled-coil region" evidence="1">
    <location>
        <begin position="295"/>
        <end position="322"/>
    </location>
</feature>
<keyword evidence="3" id="KW-1133">Transmembrane helix</keyword>
<keyword evidence="5" id="KW-1185">Reference proteome</keyword>
<name>A0A6M8B302_9CYAN</name>
<evidence type="ECO:0000256" key="1">
    <source>
        <dbReference type="SAM" id="Coils"/>
    </source>
</evidence>
<evidence type="ECO:0000256" key="3">
    <source>
        <dbReference type="SAM" id="Phobius"/>
    </source>
</evidence>
<dbReference type="Proteomes" id="UP000505210">
    <property type="component" value="Chromosome"/>
</dbReference>
<evidence type="ECO:0000313" key="4">
    <source>
        <dbReference type="EMBL" id="QKD80768.1"/>
    </source>
</evidence>
<keyword evidence="1" id="KW-0175">Coiled coil</keyword>
<feature type="region of interest" description="Disordered" evidence="2">
    <location>
        <begin position="393"/>
        <end position="437"/>
    </location>
</feature>
<protein>
    <submittedName>
        <fullName evidence="4">Uncharacterized protein</fullName>
    </submittedName>
</protein>
<proteinExistence type="predicted"/>
<feature type="transmembrane region" description="Helical" evidence="3">
    <location>
        <begin position="489"/>
        <end position="507"/>
    </location>
</feature>
<reference evidence="4 5" key="1">
    <citation type="submission" date="2020-05" db="EMBL/GenBank/DDBJ databases">
        <title>Complete genome sequence of of a novel Thermoleptolyngbya strain isolated from hot springs of Ganzi, Sichuan China.</title>
        <authorList>
            <person name="Tang J."/>
            <person name="Daroch M."/>
            <person name="Li L."/>
            <person name="Waleron K."/>
            <person name="Waleron M."/>
            <person name="Waleron M."/>
        </authorList>
    </citation>
    <scope>NUCLEOTIDE SEQUENCE [LARGE SCALE GENOMIC DNA]</scope>
    <source>
        <strain evidence="4 5">PKUAC-SCTA183</strain>
    </source>
</reference>
<keyword evidence="3" id="KW-0812">Transmembrane</keyword>
<gene>
    <name evidence="4" type="ORF">HPC62_21080</name>
</gene>
<sequence>MSLPIIFDITLGVIFLFLILSLLASELQELLATLLQWRADHLKKSIEILLTGNAEEVSTYQTFIDNLYSSPLMRSLNQEAKGTLPRLFRRVSRNIGALYRSVTGARNVFGNQFSGPSYIPSKTFADALLQQLDVERLTQKISDYTMCRLGEEKLALVEDILKSLRNSVGDDSLLEAEFEGLRQRLRNIRDDFRSNRISLSRSMDLATEQIRLFIDSTEAYLKNNHHCQDIILGRLPYLKQAVQMKKLEPTIGEVMALVLNNRSNLPAELEDAVIQVRSRISQLPPHLKQNLIILANQAQMRSDGLQDGLRKLEQEVENWFNRSMDRASGVYRRNAKGVAIILGILLAAATNADTFLVVDRLSRDSAIRAAVSESANQLLSQSPQAPTRFREAFSTTGQPLPIPNSPSFGESSFGESSFGTLEPSALPPDTTPISPSAAAPNLQQELADVRDAVDTVLDDIPLPIGWNRRNRLQQFPPNTSLFISIPKRILGWLITGIAISMGSSFWFDLLSKVVRVRNAGTPSFPNDHRVE</sequence>
<accession>A0A6M8B302</accession>
<dbReference type="EMBL" id="CP053661">
    <property type="protein sequence ID" value="QKD80768.1"/>
    <property type="molecule type" value="Genomic_DNA"/>
</dbReference>
<feature type="compositionally biased region" description="Low complexity" evidence="2">
    <location>
        <begin position="407"/>
        <end position="419"/>
    </location>
</feature>
<evidence type="ECO:0000256" key="2">
    <source>
        <dbReference type="SAM" id="MobiDB-lite"/>
    </source>
</evidence>
<dbReference type="KEGG" id="theu:HPC62_21080"/>